<evidence type="ECO:0000256" key="6">
    <source>
        <dbReference type="SAM" id="MobiDB-lite"/>
    </source>
</evidence>
<dbReference type="PROSITE" id="PS50850">
    <property type="entry name" value="MFS"/>
    <property type="match status" value="1"/>
</dbReference>
<evidence type="ECO:0000256" key="4">
    <source>
        <dbReference type="ARBA" id="ARBA00022989"/>
    </source>
</evidence>
<evidence type="ECO:0000259" key="8">
    <source>
        <dbReference type="PROSITE" id="PS50850"/>
    </source>
</evidence>
<feature type="region of interest" description="Disordered" evidence="6">
    <location>
        <begin position="645"/>
        <end position="673"/>
    </location>
</feature>
<name>A0A8X6PZJ6_NEPPI</name>
<evidence type="ECO:0000256" key="3">
    <source>
        <dbReference type="ARBA" id="ARBA00022692"/>
    </source>
</evidence>
<feature type="transmembrane region" description="Helical" evidence="7">
    <location>
        <begin position="490"/>
        <end position="507"/>
    </location>
</feature>
<feature type="transmembrane region" description="Helical" evidence="7">
    <location>
        <begin position="421"/>
        <end position="440"/>
    </location>
</feature>
<protein>
    <submittedName>
        <fullName evidence="9">MFS-type transporter SLC18B1</fullName>
    </submittedName>
</protein>
<dbReference type="PANTHER" id="PTHR23506:SF28">
    <property type="entry name" value="MFS-TYPE TRANSPORTER SLC18B1-LIKE PROTEIN"/>
    <property type="match status" value="1"/>
</dbReference>
<evidence type="ECO:0000256" key="5">
    <source>
        <dbReference type="ARBA" id="ARBA00023136"/>
    </source>
</evidence>
<reference evidence="9" key="1">
    <citation type="submission" date="2020-08" db="EMBL/GenBank/DDBJ databases">
        <title>Multicomponent nature underlies the extraordinary mechanical properties of spider dragline silk.</title>
        <authorList>
            <person name="Kono N."/>
            <person name="Nakamura H."/>
            <person name="Mori M."/>
            <person name="Yoshida Y."/>
            <person name="Ohtoshi R."/>
            <person name="Malay A.D."/>
            <person name="Moran D.A.P."/>
            <person name="Tomita M."/>
            <person name="Numata K."/>
            <person name="Arakawa K."/>
        </authorList>
    </citation>
    <scope>NUCLEOTIDE SEQUENCE</scope>
</reference>
<comment type="caution">
    <text evidence="9">The sequence shown here is derived from an EMBL/GenBank/DDBJ whole genome shotgun (WGS) entry which is preliminary data.</text>
</comment>
<dbReference type="InterPro" id="IPR050930">
    <property type="entry name" value="MFS_Vesicular_Transporter"/>
</dbReference>
<dbReference type="EMBL" id="BMAW01075646">
    <property type="protein sequence ID" value="GFT97923.1"/>
    <property type="molecule type" value="Genomic_DNA"/>
</dbReference>
<dbReference type="Proteomes" id="UP000887013">
    <property type="component" value="Unassembled WGS sequence"/>
</dbReference>
<dbReference type="OrthoDB" id="6511931at2759"/>
<accession>A0A8X6PZJ6</accession>
<feature type="transmembrane region" description="Helical" evidence="7">
    <location>
        <begin position="282"/>
        <end position="302"/>
    </location>
</feature>
<feature type="transmembrane region" description="Helical" evidence="7">
    <location>
        <begin position="594"/>
        <end position="614"/>
    </location>
</feature>
<keyword evidence="3 7" id="KW-0812">Transmembrane</keyword>
<gene>
    <name evidence="9" type="primary">SLC18B1</name>
    <name evidence="9" type="ORF">NPIL_57921</name>
</gene>
<feature type="compositionally biased region" description="Polar residues" evidence="6">
    <location>
        <begin position="20"/>
        <end position="30"/>
    </location>
</feature>
<dbReference type="SUPFAM" id="SSF103473">
    <property type="entry name" value="MFS general substrate transporter"/>
    <property type="match status" value="1"/>
</dbReference>
<feature type="domain" description="Major facilitator superfamily (MFS) profile" evidence="8">
    <location>
        <begin position="221"/>
        <end position="619"/>
    </location>
</feature>
<proteinExistence type="predicted"/>
<keyword evidence="10" id="KW-1185">Reference proteome</keyword>
<keyword evidence="4 7" id="KW-1133">Transmembrane helix</keyword>
<organism evidence="9 10">
    <name type="scientific">Nephila pilipes</name>
    <name type="common">Giant wood spider</name>
    <name type="synonym">Nephila maculata</name>
    <dbReference type="NCBI Taxonomy" id="299642"/>
    <lineage>
        <taxon>Eukaryota</taxon>
        <taxon>Metazoa</taxon>
        <taxon>Ecdysozoa</taxon>
        <taxon>Arthropoda</taxon>
        <taxon>Chelicerata</taxon>
        <taxon>Arachnida</taxon>
        <taxon>Araneae</taxon>
        <taxon>Araneomorphae</taxon>
        <taxon>Entelegynae</taxon>
        <taxon>Araneoidea</taxon>
        <taxon>Nephilidae</taxon>
        <taxon>Nephila</taxon>
    </lineage>
</organism>
<feature type="transmembrane region" description="Helical" evidence="7">
    <location>
        <begin position="381"/>
        <end position="401"/>
    </location>
</feature>
<feature type="transmembrane region" description="Helical" evidence="7">
    <location>
        <begin position="460"/>
        <end position="483"/>
    </location>
</feature>
<dbReference type="InterPro" id="IPR020846">
    <property type="entry name" value="MFS_dom"/>
</dbReference>
<dbReference type="PANTHER" id="PTHR23506">
    <property type="entry name" value="GH10249P"/>
    <property type="match status" value="1"/>
</dbReference>
<dbReference type="GO" id="GO:0016020">
    <property type="term" value="C:membrane"/>
    <property type="evidence" value="ECO:0007669"/>
    <property type="project" value="UniProtKB-SubCell"/>
</dbReference>
<dbReference type="InterPro" id="IPR011701">
    <property type="entry name" value="MFS"/>
</dbReference>
<evidence type="ECO:0000256" key="2">
    <source>
        <dbReference type="ARBA" id="ARBA00022448"/>
    </source>
</evidence>
<dbReference type="AlphaFoldDB" id="A0A8X6PZJ6"/>
<feature type="transmembrane region" description="Helical" evidence="7">
    <location>
        <begin position="255"/>
        <end position="275"/>
    </location>
</feature>
<keyword evidence="5 7" id="KW-0472">Membrane</keyword>
<comment type="subcellular location">
    <subcellularLocation>
        <location evidence="1">Membrane</location>
        <topology evidence="1">Multi-pass membrane protein</topology>
    </subcellularLocation>
</comment>
<dbReference type="Pfam" id="PF07690">
    <property type="entry name" value="MFS_1"/>
    <property type="match status" value="1"/>
</dbReference>
<dbReference type="GO" id="GO:0022857">
    <property type="term" value="F:transmembrane transporter activity"/>
    <property type="evidence" value="ECO:0007669"/>
    <property type="project" value="InterPro"/>
</dbReference>
<feature type="transmembrane region" description="Helical" evidence="7">
    <location>
        <begin position="519"/>
        <end position="538"/>
    </location>
</feature>
<evidence type="ECO:0000313" key="10">
    <source>
        <dbReference type="Proteomes" id="UP000887013"/>
    </source>
</evidence>
<feature type="region of interest" description="Disordered" evidence="6">
    <location>
        <begin position="1"/>
        <end position="30"/>
    </location>
</feature>
<feature type="transmembrane region" description="Helical" evidence="7">
    <location>
        <begin position="221"/>
        <end position="243"/>
    </location>
</feature>
<evidence type="ECO:0000256" key="1">
    <source>
        <dbReference type="ARBA" id="ARBA00004141"/>
    </source>
</evidence>
<evidence type="ECO:0000313" key="9">
    <source>
        <dbReference type="EMBL" id="GFT97923.1"/>
    </source>
</evidence>
<dbReference type="Gene3D" id="1.20.1250.20">
    <property type="entry name" value="MFS general substrate transporter like domains"/>
    <property type="match status" value="2"/>
</dbReference>
<sequence>MDQNSLPVEDITEDTDDPNKQYNHLSENDNFSDISHMQKLLDSDNQEDSTKLSAIPNNLIDYMESPRTKLSKFIPDSPFKINGNLCDSKIFVRPVALTNGNKSFHVSLSVEDDGDSTEAIFSKSYDCSDDVINSLQQHAPITRSVSEDILQTPSAALQRRISVVASSKGKLMAVPRVHPGEKIVRSPSTVSQTPFGGPSRISSVEEMVPKRSRFTWEKKKIAFCLCIVDFTAYLSMSIIAPFFPREAAAKGMREAVSGFVFSIYALVIMLSSPIFGKIQPYIGAKFMFLSGIGFCGSCNVLFGLLDRVNGEVEFAVLCFIVRSFEALGASAFCTASCTILIDQFPDDIGTVFGFTETCIGIGMSIGPAIGGALYAVGGFGLPFFILGGFVVLIVPVCWYLLQNVQDPAVLLKPSVSYKKLLTMPHVIVVCLILAVASQAQGFIDPTLEPHMRQYDLDPSIIGLLFLLLSGAYGLSSPVVGWVSGKMENKYPIMIVGLSVITLSMLLMGPSDFLPFEGSVWLSIVALTLLGVSFATAYVPTFESLFIAALNGGLEDDINTYSVVSGLWNSVYSLGEVTGPSLGGILSDFFTFPEASSLMAFCTLAAFFVALIAWINPCMCFGPHSLIEDAEEKMASAQDSQEIIRVPSREQTPLQDGQVHSYGSLWEDKKNPEV</sequence>
<evidence type="ECO:0000256" key="7">
    <source>
        <dbReference type="SAM" id="Phobius"/>
    </source>
</evidence>
<feature type="transmembrane region" description="Helical" evidence="7">
    <location>
        <begin position="353"/>
        <end position="375"/>
    </location>
</feature>
<feature type="transmembrane region" description="Helical" evidence="7">
    <location>
        <begin position="314"/>
        <end position="341"/>
    </location>
</feature>
<keyword evidence="2" id="KW-0813">Transport</keyword>
<dbReference type="InterPro" id="IPR036259">
    <property type="entry name" value="MFS_trans_sf"/>
</dbReference>